<evidence type="ECO:0000313" key="3">
    <source>
        <dbReference type="Proteomes" id="UP000002312"/>
    </source>
</evidence>
<dbReference type="RefSeq" id="WP_003813024.1">
    <property type="nucleotide sequence ID" value="NC_014638.1"/>
</dbReference>
<gene>
    <name evidence="2" type="ordered locus">BBPR_0898</name>
</gene>
<feature type="compositionally biased region" description="Basic and acidic residues" evidence="1">
    <location>
        <begin position="42"/>
        <end position="59"/>
    </location>
</feature>
<dbReference type="PATRIC" id="fig|702459.3.peg.927"/>
<organism evidence="2 3">
    <name type="scientific">Bifidobacterium bifidum (strain PRL2010)</name>
    <dbReference type="NCBI Taxonomy" id="702459"/>
    <lineage>
        <taxon>Bacteria</taxon>
        <taxon>Bacillati</taxon>
        <taxon>Actinomycetota</taxon>
        <taxon>Actinomycetes</taxon>
        <taxon>Bifidobacteriales</taxon>
        <taxon>Bifidobacteriaceae</taxon>
        <taxon>Bifidobacterium</taxon>
    </lineage>
</organism>
<evidence type="ECO:0000256" key="1">
    <source>
        <dbReference type="SAM" id="MobiDB-lite"/>
    </source>
</evidence>
<name>A0A0H3ECI2_BIFBP</name>
<protein>
    <submittedName>
        <fullName evidence="2">Uncharacterized protein</fullName>
    </submittedName>
</protein>
<reference evidence="2 3" key="1">
    <citation type="journal article" date="2010" name="Proc. Natl. Acad. Sci. U.S.A.">
        <title>Genome analysis of Bifidobacterium bifidum PRL2010 reveals metabolic pathways for host-derived glycan foraging.</title>
        <authorList>
            <person name="Turroni F."/>
            <person name="Bottacini F."/>
            <person name="Foroni E."/>
            <person name="Mulder I."/>
            <person name="Kim J.H."/>
            <person name="Zomer A."/>
            <person name="Sanchez B."/>
            <person name="Bidossi A."/>
            <person name="Ferrarini A."/>
            <person name="Giubellini V."/>
            <person name="Delledonne M."/>
            <person name="Henrissat B."/>
            <person name="Coutinho P."/>
            <person name="Oggioni M."/>
            <person name="Fitzgerald G.F."/>
            <person name="Mills D."/>
            <person name="Margolles A."/>
            <person name="Kelly D."/>
            <person name="van Sinderen D."/>
            <person name="Ventura M."/>
        </authorList>
    </citation>
    <scope>NUCLEOTIDE SEQUENCE [LARGE SCALE GENOMIC DNA]</scope>
    <source>
        <strain evidence="2 3">PRL2010</strain>
    </source>
</reference>
<dbReference type="KEGG" id="bbp:BBPR_0898"/>
<dbReference type="EMBL" id="CP001840">
    <property type="protein sequence ID" value="ADP35975.1"/>
    <property type="molecule type" value="Genomic_DNA"/>
</dbReference>
<accession>A0A0H3ECI2</accession>
<evidence type="ECO:0000313" key="2">
    <source>
        <dbReference type="EMBL" id="ADP35975.1"/>
    </source>
</evidence>
<dbReference type="Proteomes" id="UP000002312">
    <property type="component" value="Chromosome"/>
</dbReference>
<dbReference type="OrthoDB" id="3237356at2"/>
<dbReference type="HOGENOM" id="CLU_2841004_0_0_11"/>
<sequence>MAVTKRKAEMVVTWHERGVDIETTCRMLGVTPQEASAIIRQHAAERERRERAERMRPKFIEPPMF</sequence>
<proteinExistence type="predicted"/>
<feature type="region of interest" description="Disordered" evidence="1">
    <location>
        <begin position="42"/>
        <end position="65"/>
    </location>
</feature>
<dbReference type="GeneID" id="93092181"/>
<dbReference type="AlphaFoldDB" id="A0A0H3ECI2"/>